<gene>
    <name evidence="2" type="ORF">B296_00039833</name>
</gene>
<dbReference type="PANTHER" id="PTHR31471:SF13">
    <property type="entry name" value="REMORIN FAMILY PROTEIN"/>
    <property type="match status" value="1"/>
</dbReference>
<accession>A0A426YQM3</accession>
<feature type="region of interest" description="Disordered" evidence="1">
    <location>
        <begin position="15"/>
        <end position="35"/>
    </location>
</feature>
<proteinExistence type="predicted"/>
<feature type="region of interest" description="Disordered" evidence="1">
    <location>
        <begin position="223"/>
        <end position="251"/>
    </location>
</feature>
<feature type="compositionally biased region" description="Polar residues" evidence="1">
    <location>
        <begin position="397"/>
        <end position="408"/>
    </location>
</feature>
<dbReference type="AlphaFoldDB" id="A0A426YQM3"/>
<reference evidence="2 3" key="1">
    <citation type="journal article" date="2014" name="Agronomy (Basel)">
        <title>A Draft Genome Sequence for Ensete ventricosum, the Drought-Tolerant Tree Against Hunger.</title>
        <authorList>
            <person name="Harrison J."/>
            <person name="Moore K.A."/>
            <person name="Paszkiewicz K."/>
            <person name="Jones T."/>
            <person name="Grant M."/>
            <person name="Ambacheew D."/>
            <person name="Muzemil S."/>
            <person name="Studholme D.J."/>
        </authorList>
    </citation>
    <scope>NUCLEOTIDE SEQUENCE [LARGE SCALE GENOMIC DNA]</scope>
</reference>
<dbReference type="PANTHER" id="PTHR31471">
    <property type="entry name" value="OS02G0116800 PROTEIN"/>
    <property type="match status" value="1"/>
</dbReference>
<feature type="region of interest" description="Disordered" evidence="1">
    <location>
        <begin position="141"/>
        <end position="166"/>
    </location>
</feature>
<organism evidence="2 3">
    <name type="scientific">Ensete ventricosum</name>
    <name type="common">Abyssinian banana</name>
    <name type="synonym">Musa ensete</name>
    <dbReference type="NCBI Taxonomy" id="4639"/>
    <lineage>
        <taxon>Eukaryota</taxon>
        <taxon>Viridiplantae</taxon>
        <taxon>Streptophyta</taxon>
        <taxon>Embryophyta</taxon>
        <taxon>Tracheophyta</taxon>
        <taxon>Spermatophyta</taxon>
        <taxon>Magnoliopsida</taxon>
        <taxon>Liliopsida</taxon>
        <taxon>Zingiberales</taxon>
        <taxon>Musaceae</taxon>
        <taxon>Ensete</taxon>
    </lineage>
</organism>
<sequence length="492" mass="52825">MPALRLGFQGEVVEEEARRRRRRRRRRGDDGSPDTLIYYSSDHHSCSGDGAFGDAGVSVFSSGARSASNPCSFGSDRDAVFSSSEIYFLFVECQSRRCRSEAVTLPSRKPCRRRPVSLDFNGQTTDLSVLSPRFFVGGVPGMKKSSATSSRSRSGTFPSPGTPNYRHGAGVATYQKGWSSERVPLPAHNNRRYGGSGMLLPFANGRALPSKWEDAERWIFSPVSGEGVGRSPMPPSHHKRPKSKSGPLGAPAGVSGTYSLASPLVPCFDSGRVGNFAANSPFLAGVLMPERGFYCNGSGGRGVGGGGGGGIIVGGGSAMDGNNSGHGEPYIVRSASIHGWSDTLIESSSSVPSSQGTRKYLKLTKFFLDSYTDEKIDGTIEAASTVSTSILRKDVATQMSPEGSTPSSPKEGPFSPSPASVPPIEEVKSHFSKIEIRDVEVDDRVTMTRWSKKHIARDSDRHPTSIIEWKKKTVEANTDAWVVAETTRSISK</sequence>
<dbReference type="EMBL" id="AMZH03010832">
    <property type="protein sequence ID" value="RRT53995.1"/>
    <property type="molecule type" value="Genomic_DNA"/>
</dbReference>
<dbReference type="Proteomes" id="UP000287651">
    <property type="component" value="Unassembled WGS sequence"/>
</dbReference>
<evidence type="ECO:0000313" key="2">
    <source>
        <dbReference type="EMBL" id="RRT53995.1"/>
    </source>
</evidence>
<name>A0A426YQM3_ENSVE</name>
<feature type="region of interest" description="Disordered" evidence="1">
    <location>
        <begin position="396"/>
        <end position="425"/>
    </location>
</feature>
<feature type="compositionally biased region" description="Low complexity" evidence="1">
    <location>
        <begin position="145"/>
        <end position="154"/>
    </location>
</feature>
<comment type="caution">
    <text evidence="2">The sequence shown here is derived from an EMBL/GenBank/DDBJ whole genome shotgun (WGS) entry which is preliminary data.</text>
</comment>
<evidence type="ECO:0000313" key="3">
    <source>
        <dbReference type="Proteomes" id="UP000287651"/>
    </source>
</evidence>
<evidence type="ECO:0008006" key="4">
    <source>
        <dbReference type="Google" id="ProtNLM"/>
    </source>
</evidence>
<evidence type="ECO:0000256" key="1">
    <source>
        <dbReference type="SAM" id="MobiDB-lite"/>
    </source>
</evidence>
<protein>
    <recommendedName>
        <fullName evidence="4">Remorin C-terminal domain-containing protein</fullName>
    </recommendedName>
</protein>